<dbReference type="CDD" id="cd07043">
    <property type="entry name" value="STAS_anti-anti-sigma_factors"/>
    <property type="match status" value="1"/>
</dbReference>
<dbReference type="SUPFAM" id="SSF52091">
    <property type="entry name" value="SpoIIaa-like"/>
    <property type="match status" value="1"/>
</dbReference>
<dbReference type="PANTHER" id="PTHR33495">
    <property type="entry name" value="ANTI-SIGMA FACTOR ANTAGONIST TM_1081-RELATED-RELATED"/>
    <property type="match status" value="1"/>
</dbReference>
<accession>A0ABX5F9X3</accession>
<gene>
    <name evidence="4" type="ORF">C7B81_03045</name>
</gene>
<evidence type="ECO:0000313" key="5">
    <source>
        <dbReference type="Proteomes" id="UP000238218"/>
    </source>
</evidence>
<dbReference type="Gene3D" id="3.30.750.24">
    <property type="entry name" value="STAS domain"/>
    <property type="match status" value="1"/>
</dbReference>
<organism evidence="4 5">
    <name type="scientific">Aphanothece cf. minutissima CCALA 015</name>
    <dbReference type="NCBI Taxonomy" id="2107695"/>
    <lineage>
        <taxon>Bacteria</taxon>
        <taxon>Bacillati</taxon>
        <taxon>Cyanobacteriota</taxon>
        <taxon>Cyanophyceae</taxon>
        <taxon>Oscillatoriophycideae</taxon>
        <taxon>Chroococcales</taxon>
        <taxon>Aphanothecaceae</taxon>
        <taxon>Aphanothece</taxon>
    </lineage>
</organism>
<dbReference type="Pfam" id="PF01740">
    <property type="entry name" value="STAS"/>
    <property type="match status" value="1"/>
</dbReference>
<evidence type="ECO:0000256" key="2">
    <source>
        <dbReference type="RuleBase" id="RU003749"/>
    </source>
</evidence>
<reference evidence="4 5" key="1">
    <citation type="submission" date="2018-02" db="EMBL/GenBank/DDBJ databases">
        <authorList>
            <person name="Moore K."/>
            <person name="Momper L."/>
        </authorList>
    </citation>
    <scope>NUCLEOTIDE SEQUENCE [LARGE SCALE GENOMIC DNA]</scope>
    <source>
        <strain evidence="4 5">CCALA 015</strain>
    </source>
</reference>
<name>A0ABX5F9X3_9CHRO</name>
<evidence type="ECO:0000313" key="4">
    <source>
        <dbReference type="EMBL" id="PSB38561.1"/>
    </source>
</evidence>
<sequence>MGFVIPCVDDPSILKPSGLLDAQSGADLRASIATLLQETSGDILIDCQGIDFMDSSGFGALVAVLKRVREHGKQLYLCSLNSQVRIVLELTGTEKVFTIFPDQEACLRSLSVDRTA</sequence>
<protein>
    <recommendedName>
        <fullName evidence="2">Anti-sigma factor antagonist</fullName>
    </recommendedName>
</protein>
<dbReference type="InterPro" id="IPR003658">
    <property type="entry name" value="Anti-sigma_ant"/>
</dbReference>
<comment type="similarity">
    <text evidence="1 2">Belongs to the anti-sigma-factor antagonist family.</text>
</comment>
<feature type="domain" description="STAS" evidence="3">
    <location>
        <begin position="13"/>
        <end position="110"/>
    </location>
</feature>
<dbReference type="PANTHER" id="PTHR33495:SF2">
    <property type="entry name" value="ANTI-SIGMA FACTOR ANTAGONIST TM_1081-RELATED"/>
    <property type="match status" value="1"/>
</dbReference>
<keyword evidence="5" id="KW-1185">Reference proteome</keyword>
<evidence type="ECO:0000259" key="3">
    <source>
        <dbReference type="PROSITE" id="PS50801"/>
    </source>
</evidence>
<proteinExistence type="inferred from homology"/>
<reference evidence="4 5" key="2">
    <citation type="submission" date="2018-03" db="EMBL/GenBank/DDBJ databases">
        <title>The ancient ancestry and fast evolution of plastids.</title>
        <authorList>
            <person name="Moore K.R."/>
            <person name="Magnabosco C."/>
            <person name="Momper L."/>
            <person name="Gold D.A."/>
            <person name="Bosak T."/>
            <person name="Fournier G.P."/>
        </authorList>
    </citation>
    <scope>NUCLEOTIDE SEQUENCE [LARGE SCALE GENOMIC DNA]</scope>
    <source>
        <strain evidence="4 5">CCALA 015</strain>
    </source>
</reference>
<dbReference type="PROSITE" id="PS50801">
    <property type="entry name" value="STAS"/>
    <property type="match status" value="1"/>
</dbReference>
<dbReference type="EMBL" id="PVWP01000002">
    <property type="protein sequence ID" value="PSB38561.1"/>
    <property type="molecule type" value="Genomic_DNA"/>
</dbReference>
<dbReference type="NCBIfam" id="TIGR00377">
    <property type="entry name" value="ant_ant_sig"/>
    <property type="match status" value="1"/>
</dbReference>
<dbReference type="InterPro" id="IPR002645">
    <property type="entry name" value="STAS_dom"/>
</dbReference>
<comment type="caution">
    <text evidence="4">The sequence shown here is derived from an EMBL/GenBank/DDBJ whole genome shotgun (WGS) entry which is preliminary data.</text>
</comment>
<evidence type="ECO:0000256" key="1">
    <source>
        <dbReference type="ARBA" id="ARBA00009013"/>
    </source>
</evidence>
<dbReference type="InterPro" id="IPR036513">
    <property type="entry name" value="STAS_dom_sf"/>
</dbReference>
<dbReference type="Proteomes" id="UP000238218">
    <property type="component" value="Unassembled WGS sequence"/>
</dbReference>